<feature type="transmembrane region" description="Helical" evidence="2">
    <location>
        <begin position="220"/>
        <end position="240"/>
    </location>
</feature>
<feature type="transmembrane region" description="Helical" evidence="2">
    <location>
        <begin position="374"/>
        <end position="393"/>
    </location>
</feature>
<name>A0A4R3KDB2_9BACI</name>
<dbReference type="Gene3D" id="1.20.144.10">
    <property type="entry name" value="Phosphatidic acid phosphatase type 2/haloperoxidase"/>
    <property type="match status" value="1"/>
</dbReference>
<feature type="transmembrane region" description="Helical" evidence="2">
    <location>
        <begin position="139"/>
        <end position="159"/>
    </location>
</feature>
<feature type="transmembrane region" description="Helical" evidence="2">
    <location>
        <begin position="50"/>
        <end position="72"/>
    </location>
</feature>
<protein>
    <submittedName>
        <fullName evidence="5">Membrane protein DedA with SNARE-associated domain</fullName>
    </submittedName>
</protein>
<organism evidence="5 6">
    <name type="scientific">Tepidibacillus fermentans</name>
    <dbReference type="NCBI Taxonomy" id="1281767"/>
    <lineage>
        <taxon>Bacteria</taxon>
        <taxon>Bacillati</taxon>
        <taxon>Bacillota</taxon>
        <taxon>Bacilli</taxon>
        <taxon>Bacillales</taxon>
        <taxon>Bacillaceae</taxon>
        <taxon>Tepidibacillus</taxon>
    </lineage>
</organism>
<comment type="similarity">
    <text evidence="1">Belongs to the DedA family.</text>
</comment>
<dbReference type="PANTHER" id="PTHR42709:SF9">
    <property type="entry name" value="ALKALINE PHOSPHATASE LIKE PROTEIN"/>
    <property type="match status" value="1"/>
</dbReference>
<feature type="transmembrane region" description="Helical" evidence="2">
    <location>
        <begin position="274"/>
        <end position="294"/>
    </location>
</feature>
<gene>
    <name evidence="5" type="ORF">EDD72_11314</name>
</gene>
<dbReference type="AlphaFoldDB" id="A0A4R3KDB2"/>
<feature type="transmembrane region" description="Helical" evidence="2">
    <location>
        <begin position="399"/>
        <end position="420"/>
    </location>
</feature>
<feature type="transmembrane region" description="Helical" evidence="2">
    <location>
        <begin position="12"/>
        <end position="30"/>
    </location>
</feature>
<accession>A0A4R3KDB2</accession>
<keyword evidence="2" id="KW-1133">Transmembrane helix</keyword>
<dbReference type="Proteomes" id="UP000295788">
    <property type="component" value="Unassembled WGS sequence"/>
</dbReference>
<keyword evidence="2" id="KW-0472">Membrane</keyword>
<sequence>MFTWIVTIIAKYGYLVLISSLFLEMIAFPLPGEALMSYTGFLAYQGQFSWRLSIIAASLGAILGMTLSYWIGYRLGNPFFEKYGKYIHMGPERLRKTSIWFKKYGNKLLIIAYFIPGVRHITGYFSGITQIPFRTFATYAYTGAIIWVSTFISLGKILGPQWEQFHNSIKRYLIIGGITLAIGIAIIYIYRTYKLRLKERLESKLQKAIATFHTLGRVKILITIASIVFLGLFMLMIGLIQDFISNEFVQFNEITILLVNLIFKPNWDNWMKGFRVLVLFPILIPLILITWLWIMIKSNDRKLESLFLAIVIIGGEILNESLRLIFHRLSPIPIDKSMNTFPSEQSLMAIVIYGFTVFLLLRHTKNIWLHNISIFIVFIILILIGISSIYFRIEAPSDVVGGYVFGGVWLSLNVILLEVYRLLRKMSKKKSVENYDGCPL</sequence>
<evidence type="ECO:0000256" key="2">
    <source>
        <dbReference type="SAM" id="Phobius"/>
    </source>
</evidence>
<evidence type="ECO:0000256" key="1">
    <source>
        <dbReference type="ARBA" id="ARBA00010792"/>
    </source>
</evidence>
<evidence type="ECO:0000259" key="4">
    <source>
        <dbReference type="Pfam" id="PF09335"/>
    </source>
</evidence>
<dbReference type="InterPro" id="IPR036938">
    <property type="entry name" value="PAP2/HPO_sf"/>
</dbReference>
<comment type="caution">
    <text evidence="5">The sequence shown here is derived from an EMBL/GenBank/DDBJ whole genome shotgun (WGS) entry which is preliminary data.</text>
</comment>
<dbReference type="OrthoDB" id="9782291at2"/>
<evidence type="ECO:0000313" key="5">
    <source>
        <dbReference type="EMBL" id="TCS81256.1"/>
    </source>
</evidence>
<feature type="transmembrane region" description="Helical" evidence="2">
    <location>
        <begin position="171"/>
        <end position="190"/>
    </location>
</feature>
<dbReference type="PANTHER" id="PTHR42709">
    <property type="entry name" value="ALKALINE PHOSPHATASE LIKE PROTEIN"/>
    <property type="match status" value="1"/>
</dbReference>
<dbReference type="SUPFAM" id="SSF48317">
    <property type="entry name" value="Acid phosphatase/Vanadium-dependent haloperoxidase"/>
    <property type="match status" value="1"/>
</dbReference>
<dbReference type="EMBL" id="SMAB01000013">
    <property type="protein sequence ID" value="TCS81256.1"/>
    <property type="molecule type" value="Genomic_DNA"/>
</dbReference>
<evidence type="ECO:0000313" key="6">
    <source>
        <dbReference type="Proteomes" id="UP000295788"/>
    </source>
</evidence>
<dbReference type="Pfam" id="PF01569">
    <property type="entry name" value="PAP2"/>
    <property type="match status" value="1"/>
</dbReference>
<dbReference type="InterPro" id="IPR032816">
    <property type="entry name" value="VTT_dom"/>
</dbReference>
<keyword evidence="6" id="KW-1185">Reference proteome</keyword>
<dbReference type="InterPro" id="IPR000326">
    <property type="entry name" value="PAP2/HPO"/>
</dbReference>
<reference evidence="5 6" key="1">
    <citation type="submission" date="2019-03" db="EMBL/GenBank/DDBJ databases">
        <title>Genomic Encyclopedia of Type Strains, Phase IV (KMG-IV): sequencing the most valuable type-strain genomes for metagenomic binning, comparative biology and taxonomic classification.</title>
        <authorList>
            <person name="Goeker M."/>
        </authorList>
    </citation>
    <scope>NUCLEOTIDE SEQUENCE [LARGE SCALE GENOMIC DNA]</scope>
    <source>
        <strain evidence="5 6">DSM 23802</strain>
    </source>
</reference>
<feature type="domain" description="VTT" evidence="4">
    <location>
        <begin position="30"/>
        <end position="155"/>
    </location>
</feature>
<dbReference type="Pfam" id="PF09335">
    <property type="entry name" value="VTT_dom"/>
    <property type="match status" value="1"/>
</dbReference>
<evidence type="ECO:0000259" key="3">
    <source>
        <dbReference type="Pfam" id="PF01569"/>
    </source>
</evidence>
<dbReference type="RefSeq" id="WP_132769340.1">
    <property type="nucleotide sequence ID" value="NZ_SMAB01000013.1"/>
</dbReference>
<feature type="transmembrane region" description="Helical" evidence="2">
    <location>
        <begin position="306"/>
        <end position="326"/>
    </location>
</feature>
<proteinExistence type="inferred from homology"/>
<keyword evidence="2" id="KW-0812">Transmembrane</keyword>
<feature type="domain" description="Phosphatidic acid phosphatase type 2/haloperoxidase" evidence="3">
    <location>
        <begin position="338"/>
        <end position="412"/>
    </location>
</feature>
<dbReference type="InterPro" id="IPR051311">
    <property type="entry name" value="DedA_domain"/>
</dbReference>
<dbReference type="GO" id="GO:0005886">
    <property type="term" value="C:plasma membrane"/>
    <property type="evidence" value="ECO:0007669"/>
    <property type="project" value="TreeGrafter"/>
</dbReference>
<feature type="transmembrane region" description="Helical" evidence="2">
    <location>
        <begin position="346"/>
        <end position="362"/>
    </location>
</feature>